<dbReference type="EMBL" id="WNYA01003941">
    <property type="protein sequence ID" value="KAG8543092.1"/>
    <property type="molecule type" value="Genomic_DNA"/>
</dbReference>
<dbReference type="Proteomes" id="UP000824782">
    <property type="component" value="Unassembled WGS sequence"/>
</dbReference>
<proteinExistence type="predicted"/>
<reference evidence="4" key="1">
    <citation type="thesis" date="2020" institute="ProQuest LLC" country="789 East Eisenhower Parkway, Ann Arbor, MI, USA">
        <title>Comparative Genomics and Chromosome Evolution.</title>
        <authorList>
            <person name="Mudd A.B."/>
        </authorList>
    </citation>
    <scope>NUCLEOTIDE SEQUENCE</scope>
    <source>
        <strain evidence="4">237g6f4</strain>
        <tissue evidence="4">Blood</tissue>
    </source>
</reference>
<dbReference type="InterPro" id="IPR050918">
    <property type="entry name" value="CNF-like_PLA2_Inhibitor"/>
</dbReference>
<evidence type="ECO:0008006" key="6">
    <source>
        <dbReference type="Google" id="ProtNLM"/>
    </source>
</evidence>
<accession>A0AAV6Z6X6</accession>
<evidence type="ECO:0000256" key="2">
    <source>
        <dbReference type="ARBA" id="ARBA00022525"/>
    </source>
</evidence>
<organism evidence="4 5">
    <name type="scientific">Engystomops pustulosus</name>
    <name type="common">Tungara frog</name>
    <name type="synonym">Physalaemus pustulosus</name>
    <dbReference type="NCBI Taxonomy" id="76066"/>
    <lineage>
        <taxon>Eukaryota</taxon>
        <taxon>Metazoa</taxon>
        <taxon>Chordata</taxon>
        <taxon>Craniata</taxon>
        <taxon>Vertebrata</taxon>
        <taxon>Euteleostomi</taxon>
        <taxon>Amphibia</taxon>
        <taxon>Batrachia</taxon>
        <taxon>Anura</taxon>
        <taxon>Neobatrachia</taxon>
        <taxon>Hyloidea</taxon>
        <taxon>Leptodactylidae</taxon>
        <taxon>Leiuperinae</taxon>
        <taxon>Engystomops</taxon>
    </lineage>
</organism>
<name>A0AAV6Z6X6_ENGPU</name>
<evidence type="ECO:0000313" key="5">
    <source>
        <dbReference type="Proteomes" id="UP000824782"/>
    </source>
</evidence>
<evidence type="ECO:0000256" key="3">
    <source>
        <dbReference type="SAM" id="Phobius"/>
    </source>
</evidence>
<dbReference type="Gene3D" id="2.10.60.10">
    <property type="entry name" value="CD59"/>
    <property type="match status" value="1"/>
</dbReference>
<keyword evidence="2" id="KW-0964">Secreted</keyword>
<dbReference type="SUPFAM" id="SSF57302">
    <property type="entry name" value="Snake toxin-like"/>
    <property type="match status" value="1"/>
</dbReference>
<dbReference type="PANTHER" id="PTHR20914">
    <property type="entry name" value="LY6/PLAUR DOMAIN-CONTAINING PROTEIN 8"/>
    <property type="match status" value="1"/>
</dbReference>
<evidence type="ECO:0000256" key="1">
    <source>
        <dbReference type="ARBA" id="ARBA00004613"/>
    </source>
</evidence>
<keyword evidence="3" id="KW-0812">Transmembrane</keyword>
<gene>
    <name evidence="4" type="ORF">GDO81_025430</name>
</gene>
<feature type="transmembrane region" description="Helical" evidence="3">
    <location>
        <begin position="140"/>
        <end position="160"/>
    </location>
</feature>
<evidence type="ECO:0000313" key="4">
    <source>
        <dbReference type="EMBL" id="KAG8543092.1"/>
    </source>
</evidence>
<keyword evidence="3" id="KW-0472">Membrane</keyword>
<sequence length="161" mass="16821">MTFYRQYCGEKNMCSFTGSLTTSAGTKKVASSCCFTSNCSPATPKLPEMKTDKTGLLCETCNTDKGVHCDSSMARMECTGEEKQCVSMNNVTTKGEISSGSSIRGCGTPGLCTVGERGIQFGGATSTIAVTCQTPLPSAAAIHVGAPVLLLLAFFIMKVIS</sequence>
<dbReference type="GO" id="GO:0005576">
    <property type="term" value="C:extracellular region"/>
    <property type="evidence" value="ECO:0007669"/>
    <property type="project" value="UniProtKB-SubCell"/>
</dbReference>
<keyword evidence="3" id="KW-1133">Transmembrane helix</keyword>
<keyword evidence="5" id="KW-1185">Reference proteome</keyword>
<dbReference type="InterPro" id="IPR045860">
    <property type="entry name" value="Snake_toxin-like_sf"/>
</dbReference>
<comment type="subcellular location">
    <subcellularLocation>
        <location evidence="1">Secreted</location>
    </subcellularLocation>
</comment>
<protein>
    <recommendedName>
        <fullName evidence="6">UPAR/Ly6 domain-containing protein</fullName>
    </recommendedName>
</protein>
<dbReference type="PANTHER" id="PTHR20914:SF25">
    <property type="entry name" value="PHOSPHOLIPASE A2 INHIBITOR AND LY6_PLAUR DOMAIN-CONTAINING PROTEIN"/>
    <property type="match status" value="1"/>
</dbReference>
<dbReference type="AlphaFoldDB" id="A0AAV6Z6X6"/>
<comment type="caution">
    <text evidence="4">The sequence shown here is derived from an EMBL/GenBank/DDBJ whole genome shotgun (WGS) entry which is preliminary data.</text>
</comment>